<keyword evidence="2" id="KW-1185">Reference proteome</keyword>
<reference evidence="1 2" key="1">
    <citation type="submission" date="2019-09" db="EMBL/GenBank/DDBJ databases">
        <title>A chromosome-level genome assembly of the Chinese tupelo Nyssa sinensis.</title>
        <authorList>
            <person name="Yang X."/>
            <person name="Kang M."/>
            <person name="Yang Y."/>
            <person name="Xiong H."/>
            <person name="Wang M."/>
            <person name="Zhang Z."/>
            <person name="Wang Z."/>
            <person name="Wu H."/>
            <person name="Ma T."/>
            <person name="Liu J."/>
            <person name="Xi Z."/>
        </authorList>
    </citation>
    <scope>NUCLEOTIDE SEQUENCE [LARGE SCALE GENOMIC DNA]</scope>
    <source>
        <strain evidence="1">J267</strain>
        <tissue evidence="1">Leaf</tissue>
    </source>
</reference>
<dbReference type="EMBL" id="CM018038">
    <property type="protein sequence ID" value="KAA8537498.1"/>
    <property type="molecule type" value="Genomic_DNA"/>
</dbReference>
<dbReference type="Proteomes" id="UP000325577">
    <property type="component" value="Linkage Group LG15"/>
</dbReference>
<organism evidence="1 2">
    <name type="scientific">Nyssa sinensis</name>
    <dbReference type="NCBI Taxonomy" id="561372"/>
    <lineage>
        <taxon>Eukaryota</taxon>
        <taxon>Viridiplantae</taxon>
        <taxon>Streptophyta</taxon>
        <taxon>Embryophyta</taxon>
        <taxon>Tracheophyta</taxon>
        <taxon>Spermatophyta</taxon>
        <taxon>Magnoliopsida</taxon>
        <taxon>eudicotyledons</taxon>
        <taxon>Gunneridae</taxon>
        <taxon>Pentapetalae</taxon>
        <taxon>asterids</taxon>
        <taxon>Cornales</taxon>
        <taxon>Nyssaceae</taxon>
        <taxon>Nyssa</taxon>
    </lineage>
</organism>
<accession>A0A5J5B4A5</accession>
<evidence type="ECO:0000313" key="2">
    <source>
        <dbReference type="Proteomes" id="UP000325577"/>
    </source>
</evidence>
<protein>
    <submittedName>
        <fullName evidence="1">Uncharacterized protein</fullName>
    </submittedName>
</protein>
<dbReference type="AlphaFoldDB" id="A0A5J5B4A5"/>
<sequence length="120" mass="13255">MDFHIPVGLKSLNDYIETSTPQSAVDSDWDYGLGWGYGLEDLKMEGRNSGPSDADRRVDNTIAAGAVLSTKALYHYFPVPEQYPMLARSSPLSLNIEAQFGASPAEKKPIFIARKYSLII</sequence>
<gene>
    <name evidence="1" type="ORF">F0562_027106</name>
</gene>
<proteinExistence type="predicted"/>
<name>A0A5J5B4A5_9ASTE</name>
<evidence type="ECO:0000313" key="1">
    <source>
        <dbReference type="EMBL" id="KAA8537498.1"/>
    </source>
</evidence>